<feature type="domain" description="J" evidence="13">
    <location>
        <begin position="5"/>
        <end position="70"/>
    </location>
</feature>
<evidence type="ECO:0000256" key="10">
    <source>
        <dbReference type="ARBA" id="ARBA00067609"/>
    </source>
</evidence>
<reference evidence="15 16" key="2">
    <citation type="journal article" date="2012" name="Stand. Genomic Sci.">
        <title>Complete genome sequence of the thermophilic sulfate-reducing ocean bacterium Thermodesulfatator indicus type strain (CIR29812(T)).</title>
        <authorList>
            <person name="Anderson I."/>
            <person name="Saunders E."/>
            <person name="Lapidus A."/>
            <person name="Nolan M."/>
            <person name="Lucas S."/>
            <person name="Tice H."/>
            <person name="Del Rio T.G."/>
            <person name="Cheng J.F."/>
            <person name="Han C."/>
            <person name="Tapia R."/>
            <person name="Goodwin L.A."/>
            <person name="Pitluck S."/>
            <person name="Liolios K."/>
            <person name="Mavromatis K."/>
            <person name="Pagani I."/>
            <person name="Ivanova N."/>
            <person name="Mikhailova N."/>
            <person name="Pati A."/>
            <person name="Chen A."/>
            <person name="Palaniappan K."/>
            <person name="Land M."/>
            <person name="Hauser L."/>
            <person name="Jeffries C.D."/>
            <person name="Chang Y.J."/>
            <person name="Brambilla E.M."/>
            <person name="Rohde M."/>
            <person name="Spring S."/>
            <person name="Goker M."/>
            <person name="Detter J.C."/>
            <person name="Woyke T."/>
            <person name="Bristow J."/>
            <person name="Eisen J.A."/>
            <person name="Markowitz V."/>
            <person name="Hugenholtz P."/>
            <person name="Kyrpides N.C."/>
            <person name="Klenk H.P."/>
        </authorList>
    </citation>
    <scope>NUCLEOTIDE SEQUENCE [LARGE SCALE GENOMIC DNA]</scope>
    <source>
        <strain evidence="16">DSM 15286 / JCM 11887 / CIR29812</strain>
    </source>
</reference>
<dbReference type="GO" id="GO:0006260">
    <property type="term" value="P:DNA replication"/>
    <property type="evidence" value="ECO:0007669"/>
    <property type="project" value="UniProtKB-KW"/>
</dbReference>
<evidence type="ECO:0000256" key="1">
    <source>
        <dbReference type="ARBA" id="ARBA00022705"/>
    </source>
</evidence>
<keyword evidence="11" id="KW-0963">Cytoplasm</keyword>
<keyword evidence="3 11" id="KW-0677">Repeat</keyword>
<keyword evidence="7 11" id="KW-0143">Chaperone</keyword>
<accession>F8A7X9</accession>
<comment type="subcellular location">
    <subcellularLocation>
        <location evidence="11">Cytoplasm</location>
    </subcellularLocation>
</comment>
<dbReference type="InterPro" id="IPR012724">
    <property type="entry name" value="DnaJ"/>
</dbReference>
<feature type="binding site" evidence="11">
    <location>
        <position position="203"/>
    </location>
    <ligand>
        <name>Zn(2+)</name>
        <dbReference type="ChEBI" id="CHEBI:29105"/>
        <label>1</label>
    </ligand>
</feature>
<keyword evidence="2 11" id="KW-0479">Metal-binding</keyword>
<evidence type="ECO:0000256" key="5">
    <source>
        <dbReference type="ARBA" id="ARBA00022833"/>
    </source>
</evidence>
<dbReference type="eggNOG" id="COG0484">
    <property type="taxonomic scope" value="Bacteria"/>
</dbReference>
<proteinExistence type="inferred from homology"/>
<keyword evidence="6 11" id="KW-0346">Stress response</keyword>
<feature type="repeat" description="CXXCXGXG motif" evidence="11">
    <location>
        <begin position="186"/>
        <end position="193"/>
    </location>
</feature>
<evidence type="ECO:0000313" key="16">
    <source>
        <dbReference type="Proteomes" id="UP000006793"/>
    </source>
</evidence>
<dbReference type="PROSITE" id="PS00636">
    <property type="entry name" value="DNAJ_1"/>
    <property type="match status" value="1"/>
</dbReference>
<evidence type="ECO:0000256" key="2">
    <source>
        <dbReference type="ARBA" id="ARBA00022723"/>
    </source>
</evidence>
<feature type="binding site" evidence="11">
    <location>
        <position position="167"/>
    </location>
    <ligand>
        <name>Zn(2+)</name>
        <dbReference type="ChEBI" id="CHEBI:29105"/>
        <label>2</label>
    </ligand>
</feature>
<dbReference type="PANTHER" id="PTHR43096:SF52">
    <property type="entry name" value="DNAJ HOMOLOG 1, MITOCHONDRIAL-RELATED"/>
    <property type="match status" value="1"/>
</dbReference>
<dbReference type="FunFam" id="1.10.287.110:FF:000034">
    <property type="entry name" value="Chaperone protein DnaJ"/>
    <property type="match status" value="1"/>
</dbReference>
<comment type="similarity">
    <text evidence="9 11">Belongs to the DnaJ family.</text>
</comment>
<dbReference type="CDD" id="cd06257">
    <property type="entry name" value="DnaJ"/>
    <property type="match status" value="1"/>
</dbReference>
<feature type="binding site" evidence="11">
    <location>
        <position position="147"/>
    </location>
    <ligand>
        <name>Zn(2+)</name>
        <dbReference type="ChEBI" id="CHEBI:29105"/>
        <label>1</label>
    </ligand>
</feature>
<dbReference type="KEGG" id="tid:Thein_0009"/>
<name>F8A7X9_THEID</name>
<dbReference type="PRINTS" id="PR00625">
    <property type="entry name" value="JDOMAIN"/>
</dbReference>
<evidence type="ECO:0000256" key="12">
    <source>
        <dbReference type="PROSITE-ProRule" id="PRU00546"/>
    </source>
</evidence>
<evidence type="ECO:0000256" key="8">
    <source>
        <dbReference type="ARBA" id="ARBA00053423"/>
    </source>
</evidence>
<dbReference type="Pfam" id="PF00684">
    <property type="entry name" value="DnaJ_CXXCXGXG"/>
    <property type="match status" value="1"/>
</dbReference>
<evidence type="ECO:0000259" key="13">
    <source>
        <dbReference type="PROSITE" id="PS50076"/>
    </source>
</evidence>
<dbReference type="FunCoup" id="F8A7X9">
    <property type="interactions" value="480"/>
</dbReference>
<feature type="repeat" description="CXXCXGXG motif" evidence="11">
    <location>
        <begin position="200"/>
        <end position="207"/>
    </location>
</feature>
<reference evidence="16" key="1">
    <citation type="submission" date="2011-04" db="EMBL/GenBank/DDBJ databases">
        <title>The complete genome of Thermodesulfatator indicus DSM 15286.</title>
        <authorList>
            <person name="Lucas S."/>
            <person name="Copeland A."/>
            <person name="Lapidus A."/>
            <person name="Bruce D."/>
            <person name="Goodwin L."/>
            <person name="Pitluck S."/>
            <person name="Peters L."/>
            <person name="Kyrpides N."/>
            <person name="Mavromatis K."/>
            <person name="Pagani I."/>
            <person name="Ivanova N."/>
            <person name="Saunders L."/>
            <person name="Detter J.C."/>
            <person name="Tapia R."/>
            <person name="Han C."/>
            <person name="Land M."/>
            <person name="Hauser L."/>
            <person name="Markowitz V."/>
            <person name="Cheng J.-F."/>
            <person name="Hugenholtz P."/>
            <person name="Woyke T."/>
            <person name="Wu D."/>
            <person name="Spring S."/>
            <person name="Schroeder M."/>
            <person name="Brambilla E."/>
            <person name="Klenk H.-P."/>
            <person name="Eisen J.A."/>
        </authorList>
    </citation>
    <scope>NUCLEOTIDE SEQUENCE [LARGE SCALE GENOMIC DNA]</scope>
    <source>
        <strain evidence="16">DSM 15286 / JCM 11887 / CIR29812</strain>
    </source>
</reference>
<dbReference type="NCBIfam" id="NF008035">
    <property type="entry name" value="PRK10767.1"/>
    <property type="match status" value="1"/>
</dbReference>
<dbReference type="HAMAP" id="MF_01152">
    <property type="entry name" value="DnaJ"/>
    <property type="match status" value="1"/>
</dbReference>
<dbReference type="Gene3D" id="2.10.230.10">
    <property type="entry name" value="Heat shock protein DnaJ, cysteine-rich domain"/>
    <property type="match status" value="1"/>
</dbReference>
<comment type="subunit">
    <text evidence="11">Homodimer.</text>
</comment>
<organism evidence="15 16">
    <name type="scientific">Thermodesulfatator indicus (strain DSM 15286 / JCM 11887 / CIR29812)</name>
    <dbReference type="NCBI Taxonomy" id="667014"/>
    <lineage>
        <taxon>Bacteria</taxon>
        <taxon>Pseudomonadati</taxon>
        <taxon>Thermodesulfobacteriota</taxon>
        <taxon>Thermodesulfobacteria</taxon>
        <taxon>Thermodesulfobacteriales</taxon>
        <taxon>Thermodesulfatatoraceae</taxon>
        <taxon>Thermodesulfatator</taxon>
    </lineage>
</organism>
<dbReference type="PROSITE" id="PS51188">
    <property type="entry name" value="ZF_CR"/>
    <property type="match status" value="1"/>
</dbReference>
<feature type="binding site" evidence="11">
    <location>
        <position position="164"/>
    </location>
    <ligand>
        <name>Zn(2+)</name>
        <dbReference type="ChEBI" id="CHEBI:29105"/>
        <label>2</label>
    </ligand>
</feature>
<evidence type="ECO:0000256" key="11">
    <source>
        <dbReference type="HAMAP-Rule" id="MF_01152"/>
    </source>
</evidence>
<dbReference type="CDD" id="cd10747">
    <property type="entry name" value="DnaJ_C"/>
    <property type="match status" value="1"/>
</dbReference>
<dbReference type="PROSITE" id="PS50076">
    <property type="entry name" value="DNAJ_2"/>
    <property type="match status" value="1"/>
</dbReference>
<feature type="repeat" description="CXXCXGXG motif" evidence="11">
    <location>
        <begin position="147"/>
        <end position="154"/>
    </location>
</feature>
<dbReference type="Proteomes" id="UP000006793">
    <property type="component" value="Chromosome"/>
</dbReference>
<dbReference type="GO" id="GO:0042026">
    <property type="term" value="P:protein refolding"/>
    <property type="evidence" value="ECO:0007669"/>
    <property type="project" value="TreeGrafter"/>
</dbReference>
<keyword evidence="4 11" id="KW-0863">Zinc-finger</keyword>
<keyword evidence="1 11" id="KW-0235">DNA replication</keyword>
<dbReference type="Pfam" id="PF01556">
    <property type="entry name" value="DnaJ_C"/>
    <property type="match status" value="1"/>
</dbReference>
<evidence type="ECO:0000256" key="9">
    <source>
        <dbReference type="ARBA" id="ARBA00061004"/>
    </source>
</evidence>
<dbReference type="RefSeq" id="WP_013906642.1">
    <property type="nucleotide sequence ID" value="NC_015681.1"/>
</dbReference>
<dbReference type="Pfam" id="PF00226">
    <property type="entry name" value="DnaJ"/>
    <property type="match status" value="1"/>
</dbReference>
<evidence type="ECO:0000259" key="14">
    <source>
        <dbReference type="PROSITE" id="PS51188"/>
    </source>
</evidence>
<dbReference type="SUPFAM" id="SSF57938">
    <property type="entry name" value="DnaJ/Hsp40 cysteine-rich domain"/>
    <property type="match status" value="1"/>
</dbReference>
<dbReference type="NCBIfam" id="TIGR02349">
    <property type="entry name" value="DnaJ_bact"/>
    <property type="match status" value="1"/>
</dbReference>
<evidence type="ECO:0000256" key="7">
    <source>
        <dbReference type="ARBA" id="ARBA00023186"/>
    </source>
</evidence>
<dbReference type="GO" id="GO:0005524">
    <property type="term" value="F:ATP binding"/>
    <property type="evidence" value="ECO:0007669"/>
    <property type="project" value="InterPro"/>
</dbReference>
<dbReference type="FunFam" id="2.60.260.20:FF:000005">
    <property type="entry name" value="Chaperone protein dnaJ 1, mitochondrial"/>
    <property type="match status" value="1"/>
</dbReference>
<dbReference type="InterPro" id="IPR002939">
    <property type="entry name" value="DnaJ_C"/>
</dbReference>
<dbReference type="PATRIC" id="fig|667014.3.peg.9"/>
<dbReference type="SUPFAM" id="SSF49493">
    <property type="entry name" value="HSP40/DnaJ peptide-binding domain"/>
    <property type="match status" value="2"/>
</dbReference>
<dbReference type="SUPFAM" id="SSF46565">
    <property type="entry name" value="Chaperone J-domain"/>
    <property type="match status" value="1"/>
</dbReference>
<evidence type="ECO:0000256" key="6">
    <source>
        <dbReference type="ARBA" id="ARBA00023016"/>
    </source>
</evidence>
<dbReference type="GO" id="GO:0005737">
    <property type="term" value="C:cytoplasm"/>
    <property type="evidence" value="ECO:0007669"/>
    <property type="project" value="UniProtKB-SubCell"/>
</dbReference>
<dbReference type="SMART" id="SM00271">
    <property type="entry name" value="DnaJ"/>
    <property type="match status" value="1"/>
</dbReference>
<feature type="repeat" description="CXXCXGXG motif" evidence="11">
    <location>
        <begin position="164"/>
        <end position="171"/>
    </location>
</feature>
<dbReference type="GO" id="GO:0051082">
    <property type="term" value="F:unfolded protein binding"/>
    <property type="evidence" value="ECO:0007669"/>
    <property type="project" value="UniProtKB-UniRule"/>
</dbReference>
<evidence type="ECO:0000313" key="15">
    <source>
        <dbReference type="EMBL" id="AEH43895.1"/>
    </source>
</evidence>
<evidence type="ECO:0000256" key="4">
    <source>
        <dbReference type="ARBA" id="ARBA00022771"/>
    </source>
</evidence>
<feature type="zinc finger region" description="CR-type" evidence="12">
    <location>
        <begin position="134"/>
        <end position="212"/>
    </location>
</feature>
<feature type="binding site" evidence="11">
    <location>
        <position position="189"/>
    </location>
    <ligand>
        <name>Zn(2+)</name>
        <dbReference type="ChEBI" id="CHEBI:29105"/>
        <label>2</label>
    </ligand>
</feature>
<feature type="domain" description="CR-type" evidence="14">
    <location>
        <begin position="134"/>
        <end position="212"/>
    </location>
</feature>
<dbReference type="InterPro" id="IPR036869">
    <property type="entry name" value="J_dom_sf"/>
</dbReference>
<dbReference type="GO" id="GO:0008270">
    <property type="term" value="F:zinc ion binding"/>
    <property type="evidence" value="ECO:0007669"/>
    <property type="project" value="UniProtKB-UniRule"/>
</dbReference>
<comment type="domain">
    <text evidence="11">The J domain is necessary and sufficient to stimulate DnaK ATPase activity. Zinc center 1 plays an important role in the autonomous, DnaK-independent chaperone activity of DnaJ. Zinc center 2 is essential for interaction with DnaK and for DnaJ activity.</text>
</comment>
<protein>
    <recommendedName>
        <fullName evidence="10 11">Chaperone protein DnaJ</fullName>
    </recommendedName>
</protein>
<dbReference type="GO" id="GO:0009408">
    <property type="term" value="P:response to heat"/>
    <property type="evidence" value="ECO:0007669"/>
    <property type="project" value="InterPro"/>
</dbReference>
<dbReference type="Gene3D" id="2.60.260.20">
    <property type="entry name" value="Urease metallochaperone UreE, N-terminal domain"/>
    <property type="match status" value="2"/>
</dbReference>
<dbReference type="InterPro" id="IPR001305">
    <property type="entry name" value="HSP_DnaJ_Cys-rich_dom"/>
</dbReference>
<feature type="binding site" evidence="11">
    <location>
        <position position="150"/>
    </location>
    <ligand>
        <name>Zn(2+)</name>
        <dbReference type="ChEBI" id="CHEBI:29105"/>
        <label>1</label>
    </ligand>
</feature>
<dbReference type="InterPro" id="IPR001623">
    <property type="entry name" value="DnaJ_domain"/>
</dbReference>
<dbReference type="PaxDb" id="667014-Thein_0009"/>
<dbReference type="InterPro" id="IPR036410">
    <property type="entry name" value="HSP_DnaJ_Cys-rich_dom_sf"/>
</dbReference>
<gene>
    <name evidence="11" type="primary">dnaJ</name>
    <name evidence="15" type="ordered locus">Thein_0009</name>
</gene>
<sequence>MREKDYYQILGVSRNASQEEIKKAYRRLARQYHPDLHPGDKEAEERFKEISEAYEVLSDPEKRAIYDARGWRGLHERGYEGFTDVDDIFSTFSDLFEEFFGIRFGGGPSRERRPRRGADLSYEVTVTLEDVYFGREIPIEIERYENCSACQGTGLAPGATPQYCPTCKGKGYVVHSEGFFRLSTTCPTCHGAGTLITDPCPACKGKGRMRKKKKLSVKIPPGIEDGSIIKVTGEGEAGLMGGPPGDLYLKVRILPHEIFERKGKDLYLEVPISVIDAILGTEIEVPTMEEEVKVKVPPGIQPNESLAIEDKGLLDWRTKKRGNLILNFKVEIPKDLTPRQIELLKEFQEIEKEKRGNIFKRLWKAVKK</sequence>
<dbReference type="EMBL" id="CP002683">
    <property type="protein sequence ID" value="AEH43895.1"/>
    <property type="molecule type" value="Genomic_DNA"/>
</dbReference>
<dbReference type="InParanoid" id="F8A7X9"/>
<dbReference type="STRING" id="667014.Thein_0009"/>
<dbReference type="Gene3D" id="1.10.287.110">
    <property type="entry name" value="DnaJ domain"/>
    <property type="match status" value="1"/>
</dbReference>
<keyword evidence="5 11" id="KW-0862">Zinc</keyword>
<dbReference type="InterPro" id="IPR018253">
    <property type="entry name" value="DnaJ_domain_CS"/>
</dbReference>
<feature type="binding site" evidence="11">
    <location>
        <position position="200"/>
    </location>
    <ligand>
        <name>Zn(2+)</name>
        <dbReference type="ChEBI" id="CHEBI:29105"/>
        <label>1</label>
    </ligand>
</feature>
<dbReference type="HOGENOM" id="CLU_017633_0_7_0"/>
<comment type="cofactor">
    <cofactor evidence="11">
        <name>Zn(2+)</name>
        <dbReference type="ChEBI" id="CHEBI:29105"/>
    </cofactor>
    <text evidence="11">Binds 2 Zn(2+) ions per monomer.</text>
</comment>
<evidence type="ECO:0000256" key="3">
    <source>
        <dbReference type="ARBA" id="ARBA00022737"/>
    </source>
</evidence>
<dbReference type="FunFam" id="2.10.230.10:FF:000002">
    <property type="entry name" value="Molecular chaperone DnaJ"/>
    <property type="match status" value="1"/>
</dbReference>
<feature type="binding site" evidence="11">
    <location>
        <position position="186"/>
    </location>
    <ligand>
        <name>Zn(2+)</name>
        <dbReference type="ChEBI" id="CHEBI:29105"/>
        <label>2</label>
    </ligand>
</feature>
<dbReference type="OrthoDB" id="9779889at2"/>
<dbReference type="PANTHER" id="PTHR43096">
    <property type="entry name" value="DNAJ HOMOLOG 1, MITOCHONDRIAL-RELATED"/>
    <property type="match status" value="1"/>
</dbReference>
<comment type="function">
    <text evidence="8 11">Participates actively in the response to hyperosmotic and heat shock by preventing the aggregation of stress-denatured proteins and by disaggregating proteins, also in an autonomous, DnaK-independent fashion. Unfolded proteins bind initially to DnaJ; upon interaction with the DnaJ-bound protein, DnaK hydrolyzes its bound ATP, resulting in the formation of a stable complex. GrpE releases ADP from DnaK; ATP binding to DnaK triggers the release of the substrate protein, thus completing the reaction cycle. Several rounds of ATP-dependent interactions between DnaJ, DnaK and GrpE are required for fully efficient folding. Also involved, together with DnaK and GrpE, in the DNA replication of plasmids through activation of initiation proteins.</text>
</comment>
<keyword evidence="16" id="KW-1185">Reference proteome</keyword>
<dbReference type="AlphaFoldDB" id="F8A7X9"/>
<dbReference type="InterPro" id="IPR008971">
    <property type="entry name" value="HSP40/DnaJ_pept-bd"/>
</dbReference>
<dbReference type="GO" id="GO:0031072">
    <property type="term" value="F:heat shock protein binding"/>
    <property type="evidence" value="ECO:0007669"/>
    <property type="project" value="InterPro"/>
</dbReference>